<reference evidence="1 2" key="1">
    <citation type="journal article" date="2024" name="Chem. Sci.">
        <title>Discovery of megapolipeptins by genome mining of a Burkholderiales bacteria collection.</title>
        <authorList>
            <person name="Paulo B.S."/>
            <person name="Recchia M.J.J."/>
            <person name="Lee S."/>
            <person name="Fergusson C.H."/>
            <person name="Romanowski S.B."/>
            <person name="Hernandez A."/>
            <person name="Krull N."/>
            <person name="Liu D.Y."/>
            <person name="Cavanagh H."/>
            <person name="Bos A."/>
            <person name="Gray C.A."/>
            <person name="Murphy B.T."/>
            <person name="Linington R.G."/>
            <person name="Eustaquio A.S."/>
        </authorList>
    </citation>
    <scope>NUCLEOTIDE SEQUENCE [LARGE SCALE GENOMIC DNA]</scope>
    <source>
        <strain evidence="1 2">RL18-126-BIB-B</strain>
    </source>
</reference>
<name>A0ACC7NAI9_9BURK</name>
<gene>
    <name evidence="1" type="ORF">PQR01_09865</name>
</gene>
<dbReference type="Proteomes" id="UP001629235">
    <property type="component" value="Unassembled WGS sequence"/>
</dbReference>
<accession>A0ACC7NAI9</accession>
<organism evidence="1 2">
    <name type="scientific">Paraburkholderia rhynchosiae</name>
    <dbReference type="NCBI Taxonomy" id="487049"/>
    <lineage>
        <taxon>Bacteria</taxon>
        <taxon>Pseudomonadati</taxon>
        <taxon>Pseudomonadota</taxon>
        <taxon>Betaproteobacteria</taxon>
        <taxon>Burkholderiales</taxon>
        <taxon>Burkholderiaceae</taxon>
        <taxon>Paraburkholderia</taxon>
    </lineage>
</organism>
<keyword evidence="2" id="KW-1185">Reference proteome</keyword>
<protein>
    <submittedName>
        <fullName evidence="1">DUF4238 domain-containing protein</fullName>
    </submittedName>
</protein>
<proteinExistence type="predicted"/>
<sequence length="320" mass="35819">MESNEGGQVRDHLYAPQCYLAGFARNRSEGSRLYVVDSTATQGFFTELQNVAVDPDVGRLVAALENPKLFGSSYAEFESKLGPALVRTDAKGDFQHHADRAIILGLVAMLAVCNPGRKEITRHLKVQETRRQLELAVENRQRWESQKRKAAEAGVEGAADLTYEKVVELVERGDFTIAVPTTEYVDQDLKSLNTVYNLLHRRSWIVARAAHGSGGFATSDRPVTLCWDDKEMEGGFYPPSFGLLGTSVFCPLSKRLAIRGRFDGRADAIELPANAVAGINSRTIFYADRQIYAENDRFRFLDRHLVMCYGHDLLSMLWQP</sequence>
<dbReference type="EMBL" id="JAQQDW010000014">
    <property type="protein sequence ID" value="MFM0103770.1"/>
    <property type="molecule type" value="Genomic_DNA"/>
</dbReference>
<evidence type="ECO:0000313" key="2">
    <source>
        <dbReference type="Proteomes" id="UP001629235"/>
    </source>
</evidence>
<comment type="caution">
    <text evidence="1">The sequence shown here is derived from an EMBL/GenBank/DDBJ whole genome shotgun (WGS) entry which is preliminary data.</text>
</comment>
<evidence type="ECO:0000313" key="1">
    <source>
        <dbReference type="EMBL" id="MFM0103770.1"/>
    </source>
</evidence>